<protein>
    <submittedName>
        <fullName evidence="1">Uncharacterized protein</fullName>
    </submittedName>
</protein>
<accession>A0AAN8HFC7</accession>
<reference evidence="1 2" key="1">
    <citation type="journal article" date="2023" name="Mol. Biol. Evol.">
        <title>Genomics of Secondarily Temperate Adaptation in the Only Non-Antarctic Icefish.</title>
        <authorList>
            <person name="Rivera-Colon A.G."/>
            <person name="Rayamajhi N."/>
            <person name="Minhas B.F."/>
            <person name="Madrigal G."/>
            <person name="Bilyk K.T."/>
            <person name="Yoon V."/>
            <person name="Hune M."/>
            <person name="Gregory S."/>
            <person name="Cheng C.H.C."/>
            <person name="Catchen J.M."/>
        </authorList>
    </citation>
    <scope>NUCLEOTIDE SEQUENCE [LARGE SCALE GENOMIC DNA]</scope>
    <source>
        <tissue evidence="1">White muscle</tissue>
    </source>
</reference>
<dbReference type="AlphaFoldDB" id="A0AAN8HFC7"/>
<keyword evidence="2" id="KW-1185">Reference proteome</keyword>
<comment type="caution">
    <text evidence="1">The sequence shown here is derived from an EMBL/GenBank/DDBJ whole genome shotgun (WGS) entry which is preliminary data.</text>
</comment>
<dbReference type="Proteomes" id="UP001331515">
    <property type="component" value="Unassembled WGS sequence"/>
</dbReference>
<organism evidence="1 2">
    <name type="scientific">Champsocephalus gunnari</name>
    <name type="common">Mackerel icefish</name>
    <dbReference type="NCBI Taxonomy" id="52237"/>
    <lineage>
        <taxon>Eukaryota</taxon>
        <taxon>Metazoa</taxon>
        <taxon>Chordata</taxon>
        <taxon>Craniata</taxon>
        <taxon>Vertebrata</taxon>
        <taxon>Euteleostomi</taxon>
        <taxon>Actinopterygii</taxon>
        <taxon>Neopterygii</taxon>
        <taxon>Teleostei</taxon>
        <taxon>Neoteleostei</taxon>
        <taxon>Acanthomorphata</taxon>
        <taxon>Eupercaria</taxon>
        <taxon>Perciformes</taxon>
        <taxon>Notothenioidei</taxon>
        <taxon>Channichthyidae</taxon>
        <taxon>Champsocephalus</taxon>
    </lineage>
</organism>
<evidence type="ECO:0000313" key="2">
    <source>
        <dbReference type="Proteomes" id="UP001331515"/>
    </source>
</evidence>
<sequence>MYRLLDNFGKECFGHYGHSLSLSLCPSHGSDVSSGGSLVLRSALPPSRCQSSSDQPGRIIRLAALKTTVSGLFGVKTWILFDNSSYCNNKLKNIGSAHSDCSSVLQQPLN</sequence>
<dbReference type="EMBL" id="JAURVH010001527">
    <property type="protein sequence ID" value="KAK5913358.1"/>
    <property type="molecule type" value="Genomic_DNA"/>
</dbReference>
<name>A0AAN8HFC7_CHAGU</name>
<gene>
    <name evidence="1" type="ORF">CgunFtcFv8_007896</name>
</gene>
<proteinExistence type="predicted"/>
<evidence type="ECO:0000313" key="1">
    <source>
        <dbReference type="EMBL" id="KAK5913358.1"/>
    </source>
</evidence>